<evidence type="ECO:0000256" key="5">
    <source>
        <dbReference type="ARBA" id="ARBA00022777"/>
    </source>
</evidence>
<evidence type="ECO:0000313" key="12">
    <source>
        <dbReference type="Proteomes" id="UP000019471"/>
    </source>
</evidence>
<evidence type="ECO:0000256" key="7">
    <source>
        <dbReference type="ARBA" id="ARBA00047899"/>
    </source>
</evidence>
<dbReference type="AlphaFoldDB" id="W9X610"/>
<dbReference type="InterPro" id="IPR000719">
    <property type="entry name" value="Prot_kinase_dom"/>
</dbReference>
<evidence type="ECO:0000256" key="6">
    <source>
        <dbReference type="ARBA" id="ARBA00022840"/>
    </source>
</evidence>
<sequence>MSEQDKRRRTFWPGKEGNNGQPQGVLQKRTYSELSDDTQASKPISLHVSRPALPVRVAKLDKSPWQDYVRLLSVNRGGRVTVAYNSNKSHKLVAISEISECSREQLRDLRPLLHENIVVFTAAYFLDRSIYLIYDLLPVNLISVLNTPLGPLQVEDIATVCQGILRGIQFIHQELGIEYGELKSENVLFNRGGLVKIANVGSLVLKDRRRSLERDIQAAGLLLLKMLEPDSSLLYPQSLQLRRPSSCDPDARDLMENFPTAEIKEILAHNFFLKSRGIQHLIPYVFVAEILQQEAVDIVHDIDNSI</sequence>
<dbReference type="PANTHER" id="PTHR48012:SF10">
    <property type="entry name" value="FI20177P1"/>
    <property type="match status" value="1"/>
</dbReference>
<dbReference type="STRING" id="1182543.W9X610"/>
<dbReference type="SUPFAM" id="SSF56112">
    <property type="entry name" value="Protein kinase-like (PK-like)"/>
    <property type="match status" value="1"/>
</dbReference>
<dbReference type="EMBL" id="AMGX01000005">
    <property type="protein sequence ID" value="EXJ72780.1"/>
    <property type="molecule type" value="Genomic_DNA"/>
</dbReference>
<keyword evidence="2 11" id="KW-0723">Serine/threonine-protein kinase</keyword>
<keyword evidence="5 11" id="KW-0418">Kinase</keyword>
<protein>
    <submittedName>
        <fullName evidence="11">Serine/threonine protein kinase</fullName>
    </submittedName>
</protein>
<dbReference type="GeneID" id="19188654"/>
<comment type="caution">
    <text evidence="11">The sequence shown here is derived from an EMBL/GenBank/DDBJ whole genome shotgun (WGS) entry which is preliminary data.</text>
</comment>
<dbReference type="Proteomes" id="UP000019471">
    <property type="component" value="Unassembled WGS sequence"/>
</dbReference>
<evidence type="ECO:0000256" key="8">
    <source>
        <dbReference type="ARBA" id="ARBA00048679"/>
    </source>
</evidence>
<feature type="region of interest" description="Disordered" evidence="9">
    <location>
        <begin position="1"/>
        <end position="31"/>
    </location>
</feature>
<dbReference type="RefSeq" id="XP_007742727.1">
    <property type="nucleotide sequence ID" value="XM_007744537.1"/>
</dbReference>
<dbReference type="InterPro" id="IPR050629">
    <property type="entry name" value="STE20/SPS1-PAK"/>
</dbReference>
<name>W9X610_9EURO</name>
<dbReference type="PANTHER" id="PTHR48012">
    <property type="entry name" value="STERILE20-LIKE KINASE, ISOFORM B-RELATED"/>
    <property type="match status" value="1"/>
</dbReference>
<dbReference type="GO" id="GO:0005524">
    <property type="term" value="F:ATP binding"/>
    <property type="evidence" value="ECO:0007669"/>
    <property type="project" value="UniProtKB-KW"/>
</dbReference>
<dbReference type="SMART" id="SM00220">
    <property type="entry name" value="S_TKc"/>
    <property type="match status" value="1"/>
</dbReference>
<keyword evidence="4" id="KW-0547">Nucleotide-binding</keyword>
<dbReference type="HOGENOM" id="CLU_909139_0_0_1"/>
<evidence type="ECO:0000256" key="9">
    <source>
        <dbReference type="SAM" id="MobiDB-lite"/>
    </source>
</evidence>
<proteinExistence type="inferred from homology"/>
<gene>
    <name evidence="11" type="ORF">A1O5_03927</name>
</gene>
<comment type="similarity">
    <text evidence="1">Belongs to the protein kinase superfamily. STE Ser/Thr protein kinase family. STE20 subfamily.</text>
</comment>
<evidence type="ECO:0000256" key="4">
    <source>
        <dbReference type="ARBA" id="ARBA00022741"/>
    </source>
</evidence>
<dbReference type="PROSITE" id="PS50011">
    <property type="entry name" value="PROTEIN_KINASE_DOM"/>
    <property type="match status" value="1"/>
</dbReference>
<organism evidence="11 12">
    <name type="scientific">Cladophialophora psammophila CBS 110553</name>
    <dbReference type="NCBI Taxonomy" id="1182543"/>
    <lineage>
        <taxon>Eukaryota</taxon>
        <taxon>Fungi</taxon>
        <taxon>Dikarya</taxon>
        <taxon>Ascomycota</taxon>
        <taxon>Pezizomycotina</taxon>
        <taxon>Eurotiomycetes</taxon>
        <taxon>Chaetothyriomycetidae</taxon>
        <taxon>Chaetothyriales</taxon>
        <taxon>Herpotrichiellaceae</taxon>
        <taxon>Cladophialophora</taxon>
    </lineage>
</organism>
<dbReference type="Gene3D" id="1.10.510.10">
    <property type="entry name" value="Transferase(Phosphotransferase) domain 1"/>
    <property type="match status" value="1"/>
</dbReference>
<accession>W9X610</accession>
<feature type="domain" description="Protein kinase" evidence="10">
    <location>
        <begin position="66"/>
        <end position="306"/>
    </location>
</feature>
<dbReference type="eggNOG" id="KOG0577">
    <property type="taxonomic scope" value="Eukaryota"/>
</dbReference>
<evidence type="ECO:0000313" key="11">
    <source>
        <dbReference type="EMBL" id="EXJ72780.1"/>
    </source>
</evidence>
<dbReference type="InterPro" id="IPR011009">
    <property type="entry name" value="Kinase-like_dom_sf"/>
</dbReference>
<evidence type="ECO:0000256" key="3">
    <source>
        <dbReference type="ARBA" id="ARBA00022679"/>
    </source>
</evidence>
<dbReference type="OrthoDB" id="4062651at2759"/>
<keyword evidence="3" id="KW-0808">Transferase</keyword>
<evidence type="ECO:0000259" key="10">
    <source>
        <dbReference type="PROSITE" id="PS50011"/>
    </source>
</evidence>
<keyword evidence="12" id="KW-1185">Reference proteome</keyword>
<reference evidence="11 12" key="1">
    <citation type="submission" date="2013-03" db="EMBL/GenBank/DDBJ databases">
        <title>The Genome Sequence of Cladophialophora psammophila CBS 110553.</title>
        <authorList>
            <consortium name="The Broad Institute Genomics Platform"/>
            <person name="Cuomo C."/>
            <person name="de Hoog S."/>
            <person name="Gorbushina A."/>
            <person name="Walker B."/>
            <person name="Young S.K."/>
            <person name="Zeng Q."/>
            <person name="Gargeya S."/>
            <person name="Fitzgerald M."/>
            <person name="Haas B."/>
            <person name="Abouelleil A."/>
            <person name="Allen A.W."/>
            <person name="Alvarado L."/>
            <person name="Arachchi H.M."/>
            <person name="Berlin A.M."/>
            <person name="Chapman S.B."/>
            <person name="Gainer-Dewar J."/>
            <person name="Goldberg J."/>
            <person name="Griggs A."/>
            <person name="Gujja S."/>
            <person name="Hansen M."/>
            <person name="Howarth C."/>
            <person name="Imamovic A."/>
            <person name="Ireland A."/>
            <person name="Larimer J."/>
            <person name="McCowan C."/>
            <person name="Murphy C."/>
            <person name="Pearson M."/>
            <person name="Poon T.W."/>
            <person name="Priest M."/>
            <person name="Roberts A."/>
            <person name="Saif S."/>
            <person name="Shea T."/>
            <person name="Sisk P."/>
            <person name="Sykes S."/>
            <person name="Wortman J."/>
            <person name="Nusbaum C."/>
            <person name="Birren B."/>
        </authorList>
    </citation>
    <scope>NUCLEOTIDE SEQUENCE [LARGE SCALE GENOMIC DNA]</scope>
    <source>
        <strain evidence="11 12">CBS 110553</strain>
    </source>
</reference>
<comment type="catalytic activity">
    <reaction evidence="7">
        <text>L-threonyl-[protein] + ATP = O-phospho-L-threonyl-[protein] + ADP + H(+)</text>
        <dbReference type="Rhea" id="RHEA:46608"/>
        <dbReference type="Rhea" id="RHEA-COMP:11060"/>
        <dbReference type="Rhea" id="RHEA-COMP:11605"/>
        <dbReference type="ChEBI" id="CHEBI:15378"/>
        <dbReference type="ChEBI" id="CHEBI:30013"/>
        <dbReference type="ChEBI" id="CHEBI:30616"/>
        <dbReference type="ChEBI" id="CHEBI:61977"/>
        <dbReference type="ChEBI" id="CHEBI:456216"/>
        <dbReference type="EC" id="2.7.11.1"/>
    </reaction>
</comment>
<dbReference type="Pfam" id="PF00069">
    <property type="entry name" value="Pkinase"/>
    <property type="match status" value="1"/>
</dbReference>
<evidence type="ECO:0000256" key="2">
    <source>
        <dbReference type="ARBA" id="ARBA00022527"/>
    </source>
</evidence>
<dbReference type="GO" id="GO:0005737">
    <property type="term" value="C:cytoplasm"/>
    <property type="evidence" value="ECO:0007669"/>
    <property type="project" value="TreeGrafter"/>
</dbReference>
<dbReference type="GO" id="GO:0004674">
    <property type="term" value="F:protein serine/threonine kinase activity"/>
    <property type="evidence" value="ECO:0007669"/>
    <property type="project" value="UniProtKB-KW"/>
</dbReference>
<keyword evidence="6" id="KW-0067">ATP-binding</keyword>
<evidence type="ECO:0000256" key="1">
    <source>
        <dbReference type="ARBA" id="ARBA00008874"/>
    </source>
</evidence>
<comment type="catalytic activity">
    <reaction evidence="8">
        <text>L-seryl-[protein] + ATP = O-phospho-L-seryl-[protein] + ADP + H(+)</text>
        <dbReference type="Rhea" id="RHEA:17989"/>
        <dbReference type="Rhea" id="RHEA-COMP:9863"/>
        <dbReference type="Rhea" id="RHEA-COMP:11604"/>
        <dbReference type="ChEBI" id="CHEBI:15378"/>
        <dbReference type="ChEBI" id="CHEBI:29999"/>
        <dbReference type="ChEBI" id="CHEBI:30616"/>
        <dbReference type="ChEBI" id="CHEBI:83421"/>
        <dbReference type="ChEBI" id="CHEBI:456216"/>
        <dbReference type="EC" id="2.7.11.1"/>
    </reaction>
</comment>